<evidence type="ECO:0000313" key="2">
    <source>
        <dbReference type="Proteomes" id="UP000250870"/>
    </source>
</evidence>
<accession>A0A329VFZ2</accession>
<reference evidence="1 2" key="1">
    <citation type="journal article" date="2018" name="Int. J. Syst. Evol. Microbiol.">
        <title>Whole-genome-based revisit of Photorhabdus phylogeny: proposal for the elevation of most Photorhabdus subspecies to the species level and description of one novel species Photorhabdus bodei sp. nov., and one novel subspecies Photorhabdus laumondii subsp. clarkei subsp. nov.</title>
        <authorList>
            <person name="Machado R.A.R."/>
            <person name="Wuthrich D."/>
            <person name="Kuhnert P."/>
            <person name="Arce C.C.M."/>
            <person name="Thonen L."/>
            <person name="Ruiz C."/>
            <person name="Zhang X."/>
            <person name="Robert C.A.M."/>
            <person name="Karimi J."/>
            <person name="Kamali S."/>
            <person name="Ma J."/>
            <person name="Bruggmann R."/>
            <person name="Erb M."/>
        </authorList>
    </citation>
    <scope>NUCLEOTIDE SEQUENCE [LARGE SCALE GENOMIC DNA]</scope>
    <source>
        <strain evidence="1 2">BOJ-47</strain>
    </source>
</reference>
<dbReference type="Proteomes" id="UP000250870">
    <property type="component" value="Unassembled WGS sequence"/>
</dbReference>
<comment type="caution">
    <text evidence="1">The sequence shown here is derived from an EMBL/GenBank/DDBJ whole genome shotgun (WGS) entry which is preliminary data.</text>
</comment>
<dbReference type="AlphaFoldDB" id="A0A329VFZ2"/>
<dbReference type="EMBL" id="NSCI01000014">
    <property type="protein sequence ID" value="RAW90725.1"/>
    <property type="molecule type" value="Genomic_DNA"/>
</dbReference>
<organism evidence="1 2">
    <name type="scientific">Photorhabdus laumondii subsp. clarkei</name>
    <dbReference type="NCBI Taxonomy" id="2029685"/>
    <lineage>
        <taxon>Bacteria</taxon>
        <taxon>Pseudomonadati</taxon>
        <taxon>Pseudomonadota</taxon>
        <taxon>Gammaproteobacteria</taxon>
        <taxon>Enterobacterales</taxon>
        <taxon>Morganellaceae</taxon>
        <taxon>Photorhabdus</taxon>
    </lineage>
</organism>
<sequence>MIIKGIWRNDDKFLIKDIFFSSNIFYSYSECFVGNNIYMKGVIDVGCLFYKEDLDSEQEDIFNYGAIRYQITLSLYKGKSKVSFYSFDKIVNERNSMIDEVNFLMQFFSENVIDAINQYGFKTDLDHHLNMKRELLNHLYDKKINFDIS</sequence>
<proteinExistence type="predicted"/>
<name>A0A329VFZ2_9GAMM</name>
<evidence type="ECO:0000313" key="1">
    <source>
        <dbReference type="EMBL" id="RAW90725.1"/>
    </source>
</evidence>
<protein>
    <submittedName>
        <fullName evidence="1">Uncharacterized protein</fullName>
    </submittedName>
</protein>
<gene>
    <name evidence="1" type="ORF">CKY01_12100</name>
</gene>